<dbReference type="EMBL" id="VSRR010143128">
    <property type="protein sequence ID" value="MPD04851.1"/>
    <property type="molecule type" value="Genomic_DNA"/>
</dbReference>
<comment type="caution">
    <text evidence="2">The sequence shown here is derived from an EMBL/GenBank/DDBJ whole genome shotgun (WGS) entry which is preliminary data.</text>
</comment>
<evidence type="ECO:0000313" key="3">
    <source>
        <dbReference type="Proteomes" id="UP000324222"/>
    </source>
</evidence>
<keyword evidence="3" id="KW-1185">Reference proteome</keyword>
<keyword evidence="1" id="KW-1133">Transmembrane helix</keyword>
<keyword evidence="1" id="KW-0472">Membrane</keyword>
<keyword evidence="1" id="KW-0812">Transmembrane</keyword>
<protein>
    <submittedName>
        <fullName evidence="2">Uncharacterized protein</fullName>
    </submittedName>
</protein>
<proteinExistence type="predicted"/>
<organism evidence="2 3">
    <name type="scientific">Portunus trituberculatus</name>
    <name type="common">Swimming crab</name>
    <name type="synonym">Neptunus trituberculatus</name>
    <dbReference type="NCBI Taxonomy" id="210409"/>
    <lineage>
        <taxon>Eukaryota</taxon>
        <taxon>Metazoa</taxon>
        <taxon>Ecdysozoa</taxon>
        <taxon>Arthropoda</taxon>
        <taxon>Crustacea</taxon>
        <taxon>Multicrustacea</taxon>
        <taxon>Malacostraca</taxon>
        <taxon>Eumalacostraca</taxon>
        <taxon>Eucarida</taxon>
        <taxon>Decapoda</taxon>
        <taxon>Pleocyemata</taxon>
        <taxon>Brachyura</taxon>
        <taxon>Eubrachyura</taxon>
        <taxon>Portunoidea</taxon>
        <taxon>Portunidae</taxon>
        <taxon>Portuninae</taxon>
        <taxon>Portunus</taxon>
    </lineage>
</organism>
<gene>
    <name evidence="2" type="ORF">E2C01_100562</name>
</gene>
<evidence type="ECO:0000256" key="1">
    <source>
        <dbReference type="SAM" id="Phobius"/>
    </source>
</evidence>
<reference evidence="2 3" key="1">
    <citation type="submission" date="2019-05" db="EMBL/GenBank/DDBJ databases">
        <title>Another draft genome of Portunus trituberculatus and its Hox gene families provides insights of decapod evolution.</title>
        <authorList>
            <person name="Jeong J.-H."/>
            <person name="Song I."/>
            <person name="Kim S."/>
            <person name="Choi T."/>
            <person name="Kim D."/>
            <person name="Ryu S."/>
            <person name="Kim W."/>
        </authorList>
    </citation>
    <scope>NUCLEOTIDE SEQUENCE [LARGE SCALE GENOMIC DNA]</scope>
    <source>
        <tissue evidence="2">Muscle</tissue>
    </source>
</reference>
<feature type="transmembrane region" description="Helical" evidence="1">
    <location>
        <begin position="120"/>
        <end position="142"/>
    </location>
</feature>
<evidence type="ECO:0000313" key="2">
    <source>
        <dbReference type="EMBL" id="MPD04851.1"/>
    </source>
</evidence>
<dbReference type="AlphaFoldDB" id="A0A5B7K786"/>
<accession>A0A5B7K786</accession>
<sequence>MMGRGFTSALVPVHDVPPSSGVQLLRQGEGKSHACEAENGAPPRHRSVVASLDVIKTPCWRACIILREISICGAVYSLYLRTTVTPLFTNPAPPDACLLLALPLLSAGHSRRPCVSSGQFYTAAIYSGMLLLLVLLLTYVTVPPPFSVQVAPSQAQVSESLLYQNEAYLLVFVRLF</sequence>
<name>A0A5B7K786_PORTR</name>
<dbReference type="Proteomes" id="UP000324222">
    <property type="component" value="Unassembled WGS sequence"/>
</dbReference>